<protein>
    <submittedName>
        <fullName evidence="2">Terminase</fullName>
    </submittedName>
</protein>
<evidence type="ECO:0000256" key="1">
    <source>
        <dbReference type="SAM" id="MobiDB-lite"/>
    </source>
</evidence>
<evidence type="ECO:0000313" key="3">
    <source>
        <dbReference type="Proteomes" id="UP000000621"/>
    </source>
</evidence>
<dbReference type="Gene3D" id="3.30.420.280">
    <property type="match status" value="1"/>
</dbReference>
<proteinExistence type="predicted"/>
<dbReference type="KEGG" id="vg:6450076"/>
<organism evidence="2 3">
    <name type="scientific">Mycobacterium phage Predator</name>
    <dbReference type="NCBI Taxonomy" id="543153"/>
    <lineage>
        <taxon>Viruses</taxon>
        <taxon>Duplodnaviria</taxon>
        <taxon>Heunggongvirae</taxon>
        <taxon>Uroviricota</taxon>
        <taxon>Caudoviricetes</taxon>
        <taxon>Predatorvirus</taxon>
        <taxon>Predatorvirus predator</taxon>
    </lineage>
</organism>
<sequence>MAGFNKWKILDAKYTNARGEVKRVFEPHRAQLRIMEDPSRFLVCICGRRLGKSNMCGHDPLLPEVFRAHSMADHLKELGKRHEFWTVGPKYSDAEKTFRVFWNNCKRLGIPFDKPGSYYSPGTSSPMVVSLWNGAFIYQAKSAQDPDSLVGEGLSGVHVDEAAKMKEIVWKQMLFPSLADFKGWARFTTTPEGKNWIYDLYTDAIKPHKRGWNGFRIPSWYNTGYGALHGDPNGPQPPYPEPTIDQHVKMLTMAMDDNPGLTAFEIAKSLNLTIDSEILQQADSNTIATFNQEFAAEFTDFVGKVFKGFDVETHCRRLKFHTESSWRTVGCVDYGFSNPNVWLLVQIGPWGEINILDELYQENLAPDEFAREILRRNLVPDNCDSFFPDPALPGYTKTLETIFRQAGKRCRARPHTGGEINDRLNLIRAVIKARITDNEANAEQWTQHPPIPDKKRPQLLIDDAMCPKTVFEFGEYRYPKAKTEEAETSTKRYDTPMKKDDHTPEAFGRMMASLYHDHATQMGGGTRISHAKFVRSMGRVQDPRPMGNDPKGIRHARTPKRRGGWATNR</sequence>
<dbReference type="OrthoDB" id="5717at10239"/>
<name>B3VM34_9CAUD</name>
<reference evidence="2 3" key="1">
    <citation type="submission" date="2008-05" db="EMBL/GenBank/DDBJ databases">
        <authorList>
            <person name="Weber R.J."/>
            <person name="Jacobs-Sera D."/>
            <person name="Houtz J."/>
            <person name="Hendrix R.W."/>
            <person name="Hatfull G.H."/>
        </authorList>
    </citation>
    <scope>NUCLEOTIDE SEQUENCE [LARGE SCALE GENOMIC DNA]</scope>
</reference>
<feature type="compositionally biased region" description="Basic residues" evidence="1">
    <location>
        <begin position="553"/>
        <end position="563"/>
    </location>
</feature>
<evidence type="ECO:0000313" key="2">
    <source>
        <dbReference type="EMBL" id="ACF05104.1"/>
    </source>
</evidence>
<feature type="region of interest" description="Disordered" evidence="1">
    <location>
        <begin position="539"/>
        <end position="569"/>
    </location>
</feature>
<dbReference type="EMBL" id="EU770222">
    <property type="protein sequence ID" value="ACF05104.1"/>
    <property type="molecule type" value="Genomic_DNA"/>
</dbReference>
<keyword evidence="3" id="KW-1185">Reference proteome</keyword>
<dbReference type="Gene3D" id="3.40.50.300">
    <property type="entry name" value="P-loop containing nucleotide triphosphate hydrolases"/>
    <property type="match status" value="1"/>
</dbReference>
<accession>B3VM34</accession>
<dbReference type="Pfam" id="PF03237">
    <property type="entry name" value="Terminase_6N"/>
    <property type="match status" value="1"/>
</dbReference>
<dbReference type="Proteomes" id="UP000000621">
    <property type="component" value="Segment"/>
</dbReference>
<dbReference type="InterPro" id="IPR027417">
    <property type="entry name" value="P-loop_NTPase"/>
</dbReference>
<dbReference type="RefSeq" id="YP_002003365.1">
    <property type="nucleotide sequence ID" value="NC_011039.1"/>
</dbReference>
<gene>
    <name evidence="2" type="ORF">PREDATOR_7</name>
</gene>